<dbReference type="EMBL" id="JACOIH010000017">
    <property type="protein sequence ID" value="MBC3939275.1"/>
    <property type="molecule type" value="Genomic_DNA"/>
</dbReference>
<name>A0ABR7AFQ9_9FIRM</name>
<organism evidence="1 2">
    <name type="scientific">Anaerotruncus massiliensis</name>
    <name type="common">ex Togo et al. 2019</name>
    <dbReference type="NCBI Taxonomy" id="1673720"/>
    <lineage>
        <taxon>Bacteria</taxon>
        <taxon>Bacillati</taxon>
        <taxon>Bacillota</taxon>
        <taxon>Clostridia</taxon>
        <taxon>Eubacteriales</taxon>
        <taxon>Oscillospiraceae</taxon>
        <taxon>Anaerotruncus</taxon>
    </lineage>
</organism>
<keyword evidence="2" id="KW-1185">Reference proteome</keyword>
<dbReference type="Proteomes" id="UP000602181">
    <property type="component" value="Unassembled WGS sequence"/>
</dbReference>
<dbReference type="RefSeq" id="WP_158595666.1">
    <property type="nucleotide sequence ID" value="NZ_JACOIH010000017.1"/>
</dbReference>
<evidence type="ECO:0000313" key="2">
    <source>
        <dbReference type="Proteomes" id="UP000602181"/>
    </source>
</evidence>
<proteinExistence type="predicted"/>
<gene>
    <name evidence="1" type="ORF">H8R05_10180</name>
</gene>
<comment type="caution">
    <text evidence="1">The sequence shown here is derived from an EMBL/GenBank/DDBJ whole genome shotgun (WGS) entry which is preliminary data.</text>
</comment>
<reference evidence="1 2" key="1">
    <citation type="submission" date="2020-08" db="EMBL/GenBank/DDBJ databases">
        <authorList>
            <person name="Liu C."/>
            <person name="Sun Q."/>
        </authorList>
    </citation>
    <scope>NUCLEOTIDE SEQUENCE [LARGE SCALE GENOMIC DNA]</scope>
    <source>
        <strain evidence="1 2">22A2-44</strain>
    </source>
</reference>
<sequence length="87" mass="9798">MEKAVYPAVHKLPPISPWNSFERSYYIRYTPIYQADFVAAALFIAARGAAELSREFPPVGGKNDLRVLPRADFRFAALRPAGLFSRP</sequence>
<protein>
    <submittedName>
        <fullName evidence="1">Uncharacterized protein</fullName>
    </submittedName>
</protein>
<accession>A0ABR7AFQ9</accession>
<evidence type="ECO:0000313" key="1">
    <source>
        <dbReference type="EMBL" id="MBC3939275.1"/>
    </source>
</evidence>